<accession>A0A9X3BJS5</accession>
<comment type="caution">
    <text evidence="1">The sequence shown here is derived from an EMBL/GenBank/DDBJ whole genome shotgun (WGS) entry which is preliminary data.</text>
</comment>
<sequence>MLNQNQIKYDVIIAGGGLAGLTLALQLKQSKPAANILVLEKRAESAPKATHKVGESLSELGAYYLREVLNLKGYLTDCQLRKFGFRFFFSPEHAGDITKRVEVGSKIFNPFPSHQVDRGQLENDLVQQATGCGIKIVLGAKVTGVELSPDGHTIQFEKEGSQHLTGSKWFVDSTGRNSFLKRKLDLDKDIDHNINAAWFRLDANIDVDYWSDDLDWRNFIDPGRRRLATNHLMGEGYWVWIIPLIEDRTSIGIVADPRYHPFSGFNSFEKSMNWLRTHEPLAANMLEEHKNKLMDFKVMKHFAYDTKQFYSSQRWAVAGEAGAFLDPLYSPGSDFIGLSNTWITDLIARDLDGEDIALRSLVYDHAHKQLFRGWASIYRDMYGLFGKTQIMLMKIIWDWATYWAIPNVLFSNKGYTDIEVLKQYSSPGNSIGQRFATLNENMQHLFRTWGGYHVEKCSGHQLNVFDLTCLKQLQGEIGQQIGRENLIPRLESNLKLLEQIAAEIFRKVSNEVFHTPMDMKVDPYHMKLDDGKAGLLEKSGAANALPVDDLIKMDIDKMWLKKIKTAENAYG</sequence>
<dbReference type="Gene3D" id="3.50.50.60">
    <property type="entry name" value="FAD/NAD(P)-binding domain"/>
    <property type="match status" value="1"/>
</dbReference>
<dbReference type="InterPro" id="IPR050816">
    <property type="entry name" value="Flavin-dep_Halogenase_NPB"/>
</dbReference>
<evidence type="ECO:0000313" key="1">
    <source>
        <dbReference type="EMBL" id="MCU7551603.1"/>
    </source>
</evidence>
<protein>
    <submittedName>
        <fullName evidence="1">NAD(P)/FAD-dependent oxidoreductase</fullName>
    </submittedName>
</protein>
<gene>
    <name evidence="1" type="ORF">OCK74_20950</name>
</gene>
<keyword evidence="2" id="KW-1185">Reference proteome</keyword>
<evidence type="ECO:0000313" key="2">
    <source>
        <dbReference type="Proteomes" id="UP001155483"/>
    </source>
</evidence>
<name>A0A9X3BJS5_9BACT</name>
<dbReference type="PANTHER" id="PTHR43747">
    <property type="entry name" value="FAD-BINDING PROTEIN"/>
    <property type="match status" value="1"/>
</dbReference>
<dbReference type="RefSeq" id="WP_279299042.1">
    <property type="nucleotide sequence ID" value="NZ_JAOTIF010000022.1"/>
</dbReference>
<dbReference type="Proteomes" id="UP001155483">
    <property type="component" value="Unassembled WGS sequence"/>
</dbReference>
<dbReference type="SUPFAM" id="SSF51905">
    <property type="entry name" value="FAD/NAD(P)-binding domain"/>
    <property type="match status" value="1"/>
</dbReference>
<organism evidence="1 2">
    <name type="scientific">Paraflavisolibacter caeni</name>
    <dbReference type="NCBI Taxonomy" id="2982496"/>
    <lineage>
        <taxon>Bacteria</taxon>
        <taxon>Pseudomonadati</taxon>
        <taxon>Bacteroidota</taxon>
        <taxon>Chitinophagia</taxon>
        <taxon>Chitinophagales</taxon>
        <taxon>Chitinophagaceae</taxon>
        <taxon>Paraflavisolibacter</taxon>
    </lineage>
</organism>
<dbReference type="PANTHER" id="PTHR43747:SF1">
    <property type="entry name" value="SLR1998 PROTEIN"/>
    <property type="match status" value="1"/>
</dbReference>
<reference evidence="1" key="1">
    <citation type="submission" date="2022-09" db="EMBL/GenBank/DDBJ databases">
        <authorList>
            <person name="Yuan C."/>
            <person name="Ke Z."/>
        </authorList>
    </citation>
    <scope>NUCLEOTIDE SEQUENCE</scope>
    <source>
        <strain evidence="1">LB-8</strain>
    </source>
</reference>
<dbReference type="InterPro" id="IPR006905">
    <property type="entry name" value="Flavin_halogenase"/>
</dbReference>
<dbReference type="Pfam" id="PF04820">
    <property type="entry name" value="Trp_halogenase"/>
    <property type="match status" value="1"/>
</dbReference>
<reference evidence="1" key="2">
    <citation type="submission" date="2023-04" db="EMBL/GenBank/DDBJ databases">
        <title>Paracnuella aquatica gen. nov., sp. nov., a member of the family Chitinophagaceae isolated from a hot spring.</title>
        <authorList>
            <person name="Wang C."/>
        </authorList>
    </citation>
    <scope>NUCLEOTIDE SEQUENCE</scope>
    <source>
        <strain evidence="1">LB-8</strain>
    </source>
</reference>
<dbReference type="InterPro" id="IPR036188">
    <property type="entry name" value="FAD/NAD-bd_sf"/>
</dbReference>
<dbReference type="AlphaFoldDB" id="A0A9X3BJS5"/>
<dbReference type="EMBL" id="JAOTIF010000022">
    <property type="protein sequence ID" value="MCU7551603.1"/>
    <property type="molecule type" value="Genomic_DNA"/>
</dbReference>
<dbReference type="GO" id="GO:0004497">
    <property type="term" value="F:monooxygenase activity"/>
    <property type="evidence" value="ECO:0007669"/>
    <property type="project" value="InterPro"/>
</dbReference>
<proteinExistence type="predicted"/>